<evidence type="ECO:0000256" key="5">
    <source>
        <dbReference type="PIRSR" id="PIRSR001227-1"/>
    </source>
</evidence>
<dbReference type="EMBL" id="ABCS01000110">
    <property type="protein sequence ID" value="EDM74924.1"/>
    <property type="molecule type" value="Genomic_DNA"/>
</dbReference>
<feature type="active site" description="Nucleophile" evidence="5">
    <location>
        <position position="284"/>
    </location>
</feature>
<comment type="caution">
    <text evidence="8">The sequence shown here is derived from an EMBL/GenBank/DDBJ whole genome shotgun (WGS) entry which is preliminary data.</text>
</comment>
<dbReference type="Pfam" id="PF01804">
    <property type="entry name" value="Penicil_amidase"/>
    <property type="match status" value="1"/>
</dbReference>
<keyword evidence="2" id="KW-0732">Signal</keyword>
<organism evidence="8 9">
    <name type="scientific">Plesiocystis pacifica SIR-1</name>
    <dbReference type="NCBI Taxonomy" id="391625"/>
    <lineage>
        <taxon>Bacteria</taxon>
        <taxon>Pseudomonadati</taxon>
        <taxon>Myxococcota</taxon>
        <taxon>Polyangia</taxon>
        <taxon>Nannocystales</taxon>
        <taxon>Nannocystaceae</taxon>
        <taxon>Plesiocystis</taxon>
    </lineage>
</organism>
<feature type="binding site" evidence="6">
    <location>
        <position position="364"/>
    </location>
    <ligand>
        <name>Ca(2+)</name>
        <dbReference type="ChEBI" id="CHEBI:29108"/>
    </ligand>
</feature>
<dbReference type="PIRSF" id="PIRSF001227">
    <property type="entry name" value="Pen_acylase"/>
    <property type="match status" value="1"/>
</dbReference>
<dbReference type="InterPro" id="IPR043147">
    <property type="entry name" value="Penicillin_amidase_A-knob"/>
</dbReference>
<protein>
    <submittedName>
        <fullName evidence="8">Probable penicillin amidase</fullName>
    </submittedName>
</protein>
<dbReference type="GO" id="GO:0046872">
    <property type="term" value="F:metal ion binding"/>
    <property type="evidence" value="ECO:0007669"/>
    <property type="project" value="UniProtKB-KW"/>
</dbReference>
<feature type="binding site" evidence="6">
    <location>
        <position position="361"/>
    </location>
    <ligand>
        <name>Ca(2+)</name>
        <dbReference type="ChEBI" id="CHEBI:29108"/>
    </ligand>
</feature>
<comment type="cofactor">
    <cofactor evidence="6">
        <name>Ca(2+)</name>
        <dbReference type="ChEBI" id="CHEBI:29108"/>
    </cofactor>
    <text evidence="6">Binds 1 Ca(2+) ion per dimer.</text>
</comment>
<evidence type="ECO:0000256" key="2">
    <source>
        <dbReference type="ARBA" id="ARBA00022729"/>
    </source>
</evidence>
<dbReference type="GO" id="GO:0016811">
    <property type="term" value="F:hydrolase activity, acting on carbon-nitrogen (but not peptide) bonds, in linear amides"/>
    <property type="evidence" value="ECO:0007669"/>
    <property type="project" value="InterPro"/>
</dbReference>
<keyword evidence="9" id="KW-1185">Reference proteome</keyword>
<evidence type="ECO:0000256" key="4">
    <source>
        <dbReference type="ARBA" id="ARBA00023145"/>
    </source>
</evidence>
<dbReference type="InterPro" id="IPR023343">
    <property type="entry name" value="Penicillin_amidase_dom1"/>
</dbReference>
<dbReference type="InterPro" id="IPR014395">
    <property type="entry name" value="Pen/GL7ACA/AHL_acylase"/>
</dbReference>
<keyword evidence="6" id="KW-0106">Calcium</keyword>
<dbReference type="AlphaFoldDB" id="A6GGS7"/>
<dbReference type="Proteomes" id="UP000005801">
    <property type="component" value="Unassembled WGS sequence"/>
</dbReference>
<keyword evidence="6" id="KW-0479">Metal-binding</keyword>
<evidence type="ECO:0000256" key="1">
    <source>
        <dbReference type="ARBA" id="ARBA00006586"/>
    </source>
</evidence>
<sequence>MLDLRSTSPSLLLSASLLLALSAGCKGDDGGNEGADSETADEAGGEPLEPGVVELHVDSHGVHHFVGASDPSVLWASGYVQAETRLVQMLLLRRRALGRQAEVLGFDKRDQDRLSRIFDFARLGARDMERLAQEHPEDFALIEAWIAGVNAYIEAVNSGAVETPLGLGPDDLDLAPEPWTTADVGAIAKLLMFGNSNSLEYEILTTVLFRIDPSLFQDLTLPLPAYPVFTVPPEHVPNGLPPSSGPGLLGPGALPPAPDVDPAPTIEGLERLHEVLDEFSVDGSNAWVIAGSNTASGRPMLANDPHQPLTSPALVYAEHLDSKSRGAGSFNAAGFAFAGTPGVQLGHNEAVAWGATTGTADVMDMWSVATDPDAQTVDVGGQTLDYEPREEVIAIAGGEDEVLIIDEVPGYGVLLGDALLEGLGINEAFVAGTDRRLLLNWTGFEAGNELHAFFQMGRSADADAFQAAAEQMEVGTFNWMFADAESIGYRSRILVPDRGDPGTMPTPWLMLDGDDPSGLWSGAFLADALTPQSRDPSQGYLLSSNNEPFGFTADGDITNDPFYWGTFFLPGFRAKRADDQLAAIFSAGPMTVADMQALQTDTYSTEADMLVPLLSAAWAEVGSDPALAAYEGREDLANLVAELEAWDRHFARESSASVAFYVFAHELARVSVGDEMSLVFEAILTAAPAFALKFSALTVTEAYPGSPALIDSSVAELALAALDATIAWMDQNAGGSSTAGLRWDEFHITEFASPVESLTWGQVGSAGSVCILNQATAKYLTPAGEVADRFISTDGSMFRSVIEFGEDGRPRMHFNFAPGNGGAPGGPNWGDAVEDWAAGTYVDMPFTLAEIEAASDEVRIIEVPEAYH</sequence>
<dbReference type="GO" id="GO:0017000">
    <property type="term" value="P:antibiotic biosynthetic process"/>
    <property type="evidence" value="ECO:0007669"/>
    <property type="project" value="InterPro"/>
</dbReference>
<dbReference type="OrthoDB" id="9760084at2"/>
<dbReference type="MEROPS" id="S45.003"/>
<dbReference type="Gene3D" id="1.10.1400.10">
    <property type="match status" value="1"/>
</dbReference>
<name>A6GGS7_9BACT</name>
<feature type="region of interest" description="Disordered" evidence="7">
    <location>
        <begin position="28"/>
        <end position="48"/>
    </location>
</feature>
<keyword evidence="4" id="KW-0865">Zymogen</keyword>
<gene>
    <name evidence="8" type="ORF">PPSIR1_20809</name>
</gene>
<evidence type="ECO:0000256" key="3">
    <source>
        <dbReference type="ARBA" id="ARBA00022801"/>
    </source>
</evidence>
<dbReference type="SUPFAM" id="SSF56235">
    <property type="entry name" value="N-terminal nucleophile aminohydrolases (Ntn hydrolases)"/>
    <property type="match status" value="1"/>
</dbReference>
<dbReference type="PANTHER" id="PTHR34218">
    <property type="entry name" value="PEPTIDASE S45 PENICILLIN AMIDASE"/>
    <property type="match status" value="1"/>
</dbReference>
<dbReference type="Gene3D" id="3.60.20.10">
    <property type="entry name" value="Glutamine Phosphoribosylpyrophosphate, subunit 1, domain 1"/>
    <property type="match status" value="1"/>
</dbReference>
<evidence type="ECO:0000256" key="6">
    <source>
        <dbReference type="PIRSR" id="PIRSR001227-2"/>
    </source>
</evidence>
<evidence type="ECO:0000313" key="8">
    <source>
        <dbReference type="EMBL" id="EDM74924.1"/>
    </source>
</evidence>
<evidence type="ECO:0000256" key="7">
    <source>
        <dbReference type="SAM" id="MobiDB-lite"/>
    </source>
</evidence>
<dbReference type="Gene3D" id="2.30.120.10">
    <property type="match status" value="1"/>
</dbReference>
<comment type="similarity">
    <text evidence="1">Belongs to the peptidase S45 family.</text>
</comment>
<dbReference type="PANTHER" id="PTHR34218:SF3">
    <property type="entry name" value="ACYL-HOMOSERINE LACTONE ACYLASE PVDQ"/>
    <property type="match status" value="1"/>
</dbReference>
<keyword evidence="3" id="KW-0378">Hydrolase</keyword>
<dbReference type="Gene3D" id="1.10.439.10">
    <property type="entry name" value="Penicillin Amidohydrolase, domain 1"/>
    <property type="match status" value="1"/>
</dbReference>
<accession>A6GGS7</accession>
<dbReference type="eggNOG" id="COG2366">
    <property type="taxonomic scope" value="Bacteria"/>
</dbReference>
<reference evidence="8 9" key="1">
    <citation type="submission" date="2007-06" db="EMBL/GenBank/DDBJ databases">
        <authorList>
            <person name="Shimkets L."/>
            <person name="Ferriera S."/>
            <person name="Johnson J."/>
            <person name="Kravitz S."/>
            <person name="Beeson K."/>
            <person name="Sutton G."/>
            <person name="Rogers Y.-H."/>
            <person name="Friedman R."/>
            <person name="Frazier M."/>
            <person name="Venter J.C."/>
        </authorList>
    </citation>
    <scope>NUCLEOTIDE SEQUENCE [LARGE SCALE GENOMIC DNA]</scope>
    <source>
        <strain evidence="8 9">SIR-1</strain>
    </source>
</reference>
<dbReference type="InterPro" id="IPR029055">
    <property type="entry name" value="Ntn_hydrolases_N"/>
</dbReference>
<evidence type="ECO:0000313" key="9">
    <source>
        <dbReference type="Proteomes" id="UP000005801"/>
    </source>
</evidence>
<feature type="binding site" evidence="6">
    <location>
        <position position="202"/>
    </location>
    <ligand>
        <name>Ca(2+)</name>
        <dbReference type="ChEBI" id="CHEBI:29108"/>
    </ligand>
</feature>
<dbReference type="InterPro" id="IPR043146">
    <property type="entry name" value="Penicillin_amidase_N_B-knob"/>
</dbReference>
<dbReference type="RefSeq" id="WP_006975915.1">
    <property type="nucleotide sequence ID" value="NZ_ABCS01000110.1"/>
</dbReference>
<proteinExistence type="inferred from homology"/>
<dbReference type="STRING" id="391625.PPSIR1_20809"/>
<dbReference type="PROSITE" id="PS51257">
    <property type="entry name" value="PROKAR_LIPOPROTEIN"/>
    <property type="match status" value="1"/>
</dbReference>
<feature type="compositionally biased region" description="Acidic residues" evidence="7">
    <location>
        <begin position="35"/>
        <end position="44"/>
    </location>
</feature>
<feature type="binding site" evidence="6">
    <location>
        <position position="556"/>
    </location>
    <ligand>
        <name>Ca(2+)</name>
        <dbReference type="ChEBI" id="CHEBI:29108"/>
    </ligand>
</feature>
<dbReference type="InterPro" id="IPR002692">
    <property type="entry name" value="S45"/>
</dbReference>